<feature type="domain" description="EGF-like" evidence="4">
    <location>
        <begin position="450"/>
        <end position="485"/>
    </location>
</feature>
<evidence type="ECO:0000256" key="1">
    <source>
        <dbReference type="ARBA" id="ARBA00022729"/>
    </source>
</evidence>
<feature type="disulfide bond" evidence="3">
    <location>
        <begin position="1092"/>
        <end position="1101"/>
    </location>
</feature>
<dbReference type="PROSITE" id="PS01186">
    <property type="entry name" value="EGF_2"/>
    <property type="match status" value="19"/>
</dbReference>
<feature type="domain" description="Fibrinogen C-terminal" evidence="5">
    <location>
        <begin position="535"/>
        <end position="759"/>
    </location>
</feature>
<dbReference type="SMART" id="SM00186">
    <property type="entry name" value="FBG"/>
    <property type="match status" value="2"/>
</dbReference>
<dbReference type="Gene3D" id="2.10.25.10">
    <property type="entry name" value="Laminin"/>
    <property type="match status" value="18"/>
</dbReference>
<dbReference type="EMBL" id="JAOPGA020001520">
    <property type="protein sequence ID" value="KAL0489149.1"/>
    <property type="molecule type" value="Genomic_DNA"/>
</dbReference>
<feature type="disulfide bond" evidence="3">
    <location>
        <begin position="1209"/>
        <end position="1218"/>
    </location>
</feature>
<feature type="disulfide bond" evidence="3">
    <location>
        <begin position="1363"/>
        <end position="1372"/>
    </location>
</feature>
<dbReference type="InterPro" id="IPR000742">
    <property type="entry name" value="EGF"/>
</dbReference>
<feature type="domain" description="EGF-like" evidence="4">
    <location>
        <begin position="831"/>
        <end position="865"/>
    </location>
</feature>
<feature type="disulfide bond" evidence="3">
    <location>
        <begin position="1902"/>
        <end position="1911"/>
    </location>
</feature>
<feature type="disulfide bond" evidence="3">
    <location>
        <begin position="207"/>
        <end position="216"/>
    </location>
</feature>
<evidence type="ECO:0000313" key="7">
    <source>
        <dbReference type="Proteomes" id="UP001431209"/>
    </source>
</evidence>
<keyword evidence="3" id="KW-0245">EGF-like domain</keyword>
<dbReference type="InterPro" id="IPR050969">
    <property type="entry name" value="Dev_Signal_Modulators"/>
</dbReference>
<feature type="domain" description="EGF-like" evidence="4">
    <location>
        <begin position="1180"/>
        <end position="1219"/>
    </location>
</feature>
<feature type="disulfide bond" evidence="3">
    <location>
        <begin position="855"/>
        <end position="864"/>
    </location>
</feature>
<reference evidence="6 7" key="1">
    <citation type="submission" date="2024-03" db="EMBL/GenBank/DDBJ databases">
        <title>The Acrasis kona genome and developmental transcriptomes reveal deep origins of eukaryotic multicellular pathways.</title>
        <authorList>
            <person name="Sheikh S."/>
            <person name="Fu C.-J."/>
            <person name="Brown M.W."/>
            <person name="Baldauf S.L."/>
        </authorList>
    </citation>
    <scope>NUCLEOTIDE SEQUENCE [LARGE SCALE GENOMIC DNA]</scope>
    <source>
        <strain evidence="6 7">ATCC MYA-3509</strain>
    </source>
</reference>
<dbReference type="InterPro" id="IPR014716">
    <property type="entry name" value="Fibrinogen_a/b/g_C_1"/>
</dbReference>
<feature type="domain" description="EGF-like" evidence="4">
    <location>
        <begin position="1334"/>
        <end position="1373"/>
    </location>
</feature>
<protein>
    <submittedName>
        <fullName evidence="6">Uncharacterized protein</fullName>
    </submittedName>
</protein>
<gene>
    <name evidence="6" type="ORF">AKO1_013870</name>
</gene>
<feature type="domain" description="EGF-like" evidence="4">
    <location>
        <begin position="1601"/>
        <end position="1640"/>
    </location>
</feature>
<dbReference type="PROSITE" id="PS50026">
    <property type="entry name" value="EGF_3"/>
    <property type="match status" value="15"/>
</dbReference>
<dbReference type="Gene3D" id="3.90.215.10">
    <property type="entry name" value="Gamma Fibrinogen, chain A, domain 1"/>
    <property type="match status" value="3"/>
</dbReference>
<feature type="domain" description="EGF-like" evidence="4">
    <location>
        <begin position="1873"/>
        <end position="1912"/>
    </location>
</feature>
<dbReference type="Pfam" id="PF25024">
    <property type="entry name" value="EGF_TEN"/>
    <property type="match status" value="2"/>
</dbReference>
<evidence type="ECO:0000256" key="3">
    <source>
        <dbReference type="PROSITE-ProRule" id="PRU00076"/>
    </source>
</evidence>
<feature type="disulfide bond" evidence="3">
    <location>
        <begin position="1287"/>
        <end position="1296"/>
    </location>
</feature>
<feature type="domain" description="Fibrinogen C-terminal" evidence="5">
    <location>
        <begin position="64"/>
        <end position="143"/>
    </location>
</feature>
<feature type="disulfide bond" evidence="3">
    <location>
        <begin position="1552"/>
        <end position="1561"/>
    </location>
</feature>
<feature type="disulfide bond" evidence="3">
    <location>
        <begin position="1630"/>
        <end position="1639"/>
    </location>
</feature>
<feature type="disulfide bond" evidence="3">
    <location>
        <begin position="1669"/>
        <end position="1678"/>
    </location>
</feature>
<dbReference type="PROSITE" id="PS00022">
    <property type="entry name" value="EGF_1"/>
    <property type="match status" value="18"/>
</dbReference>
<dbReference type="InterPro" id="IPR002181">
    <property type="entry name" value="Fibrinogen_a/b/g_C_dom"/>
</dbReference>
<dbReference type="SUPFAM" id="SSF56496">
    <property type="entry name" value="Fibrinogen C-terminal domain-like"/>
    <property type="match status" value="3"/>
</dbReference>
<keyword evidence="1" id="KW-0732">Signal</keyword>
<dbReference type="SUPFAM" id="SSF57196">
    <property type="entry name" value="EGF/Laminin"/>
    <property type="match status" value="1"/>
</dbReference>
<dbReference type="Pfam" id="PF23106">
    <property type="entry name" value="EGF_Teneurin"/>
    <property type="match status" value="1"/>
</dbReference>
<dbReference type="PANTHER" id="PTHR14949:SF56">
    <property type="entry name" value="EGF-LIKE-DOMAIN, MULTIPLE 7"/>
    <property type="match status" value="1"/>
</dbReference>
<keyword evidence="7" id="KW-1185">Reference proteome</keyword>
<dbReference type="SMART" id="SM00181">
    <property type="entry name" value="EGF"/>
    <property type="match status" value="29"/>
</dbReference>
<feature type="domain" description="EGF-like" evidence="4">
    <location>
        <begin position="1647"/>
        <end position="1679"/>
    </location>
</feature>
<keyword evidence="2 3" id="KW-1015">Disulfide bond</keyword>
<comment type="caution">
    <text evidence="3">Lacks conserved residue(s) required for the propagation of feature annotation.</text>
</comment>
<evidence type="ECO:0000259" key="5">
    <source>
        <dbReference type="PROSITE" id="PS51406"/>
    </source>
</evidence>
<feature type="disulfide bond" evidence="3">
    <location>
        <begin position="816"/>
        <end position="825"/>
    </location>
</feature>
<feature type="disulfide bond" evidence="3">
    <location>
        <begin position="1747"/>
        <end position="1756"/>
    </location>
</feature>
<sequence length="1918" mass="208160">MYPNTSLRIDFTTAADRSFQKFFVVHSTFSIGNENSSYIVKGGPSIGLQSTFNQYAGAENDVGGMIFSTYDRLSPMDAAYSCNNRFSGGWWYSACHTGHLTGIYYTPGPVGIFARGVDWYYAPVGNGYYYSMFYADMKILPVQTPCVESNCLFLKSTGCNTTTNTCDCRKGYYGPTCSFHQCFGIDARNPLVCSGVGSCWDTDSCSCKPGYSGQNCSVQVPYGAVGTQFNPGLDCYNILQYNNSAIDGMYYIRPTLSAPTTKVYCNMSNGGWTSITRRVGNTNVNFNTSYRSYVIGFSDGGDGDYWIGLRTWYAIQQLYKGDVKVRIEMQMVNATLSYIDYNRLSLSSEIDLFSLSFTTSTGNAGNSFTINKPFSTYDMTRTDVACALAYPGGWWYSNCHSGMLTGIYRVPPGNVVPATSPNYAKHVNWRSYTSSFYYSLPFAEMKIIRSSTYCNSSTCHPFRGACNTNLDLCVCNAGFYGPNCMLSMCNQLFSDDPNVCSGNGFCNSGVCFCDKGWAGENCNLNNTFKPYGVYGSQTNPGLSCGDLYAYNFITDGVYYIKPWPNSPITAVYCDMTNKGYTVVNRRISGNVTYNNRPMADFSNGFGDPRTGDYWLGLDHWFNVQNLYEVNSMIISLRDPIGRNFTQTYTNIAIGGFDQIYRLNDNGTNYGSAKNGLSDPDEVRNRSSNYGAFSNVSSNCFQGSYPYGWWYKNCYSGLLTGAYYPNSFSNNCPSSGIIWSPLAGYSNCFSFAEMKILNNVSTCTNDVTCIYPAYCNDQNTCSCSSGWDGPDCTTPLCDEIGGCGVFGTCAYPNTCYCDNGYSGRNCEIFNCNGVSSSNTSVCSGRGKCVSLDKCVCNEGWTRSNCEIWTCAGIPYNQPNVCSSKGVCNFPTTIKSYPLVGRARPSSQQTYFSEYNLNGAVDTFMFKGGHRQDSLQWGISNLNYTSPVYYPLGGTVSYMLLTPGDFVKNVVVYYYNVTGYQPYIACVTFTTKNQKRLIGAWDVVCNGQSGFGVQNFSLVDNEYVIGFYGNWGNSDPIGVTQFGIYTQLIGSGCQCNTGYFGLDCANYTCYGISSVDSKGCGSNGSCVAPNTCQCQSGYYGSRCEAYNCFGKVFNSSVACSRNGTCVSPDTCSCNAGYYGLQCEAYNCYGAMFNSTRACSLNGNCVSPDTCSCKSGYYGLQCEGYDCFGISYNKTNVCSTNGTCSAPNQCVCKPGFYGSQCEAFNCYGTLYNNSRVCSNNGTCLAPDTCSCKTGFYGRQCEAFNCFGTIFNSTSVCSSNGTCNAIDQCICKSGYYGQRCEAYNCYGVAFNATPCGNGTCNAPNQCACRTGYFGTQCDGYNCFGLLYNNSLVCSTNGTCSAPDSCICKPGYYGQRCESYNCYGTLFNSSNVCSTNGTCVAPNTCICKQDFYGNNCDAWSCNGTIYNSTLVCSSNGTCIAPNTCSCNNGYIGNQCSKWTCFGNQCSGNGSCYAPNKCWCNSGFYGQSCEAYNCGAYVFNSSQVCSTNGSCVAPSRCSCKQGFYGSLCEAYSCFGDLYNSSRVCSYNGICISPDVCSCKPGYSGRQCEAYSCYGLLYNATGVCGNNGTCTSPNNCVCSTNYYGLQCDGYNCYGTIFNSSKVCSTNGTCSSPNSCLCKQGYYGQQCEAYNCFGSIYNTSNVCSSNGTCIGVNQCSCNNGYYGHQCEAYNCYGQLFNSTSVCSTNGTCSSPNQCICLSGYYGSRCEAYNCYGAMYNRTGVCSSNGTCNAPNQCICKPGYYGSQCEAYNCYGTIYNLSRVCSSNGTCTSPNVCSCSNGYYGQQCEAYSCYGLIYNSSVSCGNGTCNAPNSCVCPSSYYGLKCEGYNCYGTIYNSSRACSSNGTCTAPDTCSCKPGYSGSQCEVYHCSGHLFNSTSACSRNGTCIDPSTCSCKNGFYGDNCQYWDCYG</sequence>
<dbReference type="PANTHER" id="PTHR14949">
    <property type="entry name" value="EGF-LIKE-DOMAIN, MULTIPLE 7, 8"/>
    <property type="match status" value="1"/>
</dbReference>
<proteinExistence type="predicted"/>
<feature type="disulfide bond" evidence="3">
    <location>
        <begin position="475"/>
        <end position="484"/>
    </location>
</feature>
<feature type="domain" description="EGF-like" evidence="4">
    <location>
        <begin position="184"/>
        <end position="217"/>
    </location>
</feature>
<feature type="domain" description="EGF-like" evidence="4">
    <location>
        <begin position="1258"/>
        <end position="1297"/>
    </location>
</feature>
<feature type="disulfide bond" evidence="3">
    <location>
        <begin position="1708"/>
        <end position="1717"/>
    </location>
</feature>
<feature type="domain" description="EGF-like" evidence="4">
    <location>
        <begin position="792"/>
        <end position="826"/>
    </location>
</feature>
<accession>A0AAW2ZKE0</accession>
<feature type="non-terminal residue" evidence="6">
    <location>
        <position position="1918"/>
    </location>
</feature>
<organism evidence="6 7">
    <name type="scientific">Acrasis kona</name>
    <dbReference type="NCBI Taxonomy" id="1008807"/>
    <lineage>
        <taxon>Eukaryota</taxon>
        <taxon>Discoba</taxon>
        <taxon>Heterolobosea</taxon>
        <taxon>Tetramitia</taxon>
        <taxon>Eutetramitia</taxon>
        <taxon>Acrasidae</taxon>
        <taxon>Acrasis</taxon>
    </lineage>
</organism>
<dbReference type="Pfam" id="PF00147">
    <property type="entry name" value="Fibrinogen_C"/>
    <property type="match status" value="3"/>
</dbReference>
<evidence type="ECO:0000259" key="4">
    <source>
        <dbReference type="PROSITE" id="PS50026"/>
    </source>
</evidence>
<dbReference type="Proteomes" id="UP001431209">
    <property type="component" value="Unassembled WGS sequence"/>
</dbReference>
<feature type="domain" description="Fibrinogen C-terminal" evidence="5">
    <location>
        <begin position="226"/>
        <end position="451"/>
    </location>
</feature>
<dbReference type="PROSITE" id="PS51406">
    <property type="entry name" value="FIBRINOGEN_C_2"/>
    <property type="match status" value="3"/>
</dbReference>
<feature type="domain" description="EGF-like" evidence="4">
    <location>
        <begin position="1725"/>
        <end position="1757"/>
    </location>
</feature>
<comment type="caution">
    <text evidence="6">The sequence shown here is derived from an EMBL/GenBank/DDBJ whole genome shotgun (WGS) entry which is preliminary data.</text>
</comment>
<dbReference type="InterPro" id="IPR036056">
    <property type="entry name" value="Fibrinogen-like_C"/>
</dbReference>
<feature type="domain" description="EGF-like" evidence="4">
    <location>
        <begin position="1686"/>
        <end position="1718"/>
    </location>
</feature>
<feature type="domain" description="EGF-like" evidence="4">
    <location>
        <begin position="1530"/>
        <end position="1562"/>
    </location>
</feature>
<feature type="domain" description="EGF-like" evidence="4">
    <location>
        <begin position="1451"/>
        <end position="1484"/>
    </location>
</feature>
<feature type="disulfide bond" evidence="3">
    <location>
        <begin position="1474"/>
        <end position="1483"/>
    </location>
</feature>
<feature type="domain" description="EGF-like" evidence="4">
    <location>
        <begin position="1069"/>
        <end position="1102"/>
    </location>
</feature>
<name>A0AAW2ZKE0_9EUKA</name>
<evidence type="ECO:0000313" key="6">
    <source>
        <dbReference type="EMBL" id="KAL0489149.1"/>
    </source>
</evidence>
<evidence type="ECO:0000256" key="2">
    <source>
        <dbReference type="ARBA" id="ARBA00023157"/>
    </source>
</evidence>